<dbReference type="Proteomes" id="UP000183504">
    <property type="component" value="Unassembled WGS sequence"/>
</dbReference>
<dbReference type="RefSeq" id="WP_072073990.1">
    <property type="nucleotide sequence ID" value="NZ_CDMW01000001.1"/>
</dbReference>
<keyword evidence="1" id="KW-0472">Membrane</keyword>
<proteinExistence type="predicted"/>
<evidence type="ECO:0000256" key="1">
    <source>
        <dbReference type="SAM" id="Phobius"/>
    </source>
</evidence>
<feature type="transmembrane region" description="Helical" evidence="1">
    <location>
        <begin position="20"/>
        <end position="41"/>
    </location>
</feature>
<protein>
    <submittedName>
        <fullName evidence="2">Uncharacterized protein</fullName>
    </submittedName>
</protein>
<keyword evidence="1" id="KW-1133">Transmembrane helix</keyword>
<name>A0A0B7GKL5_STRSA</name>
<dbReference type="AlphaFoldDB" id="A0A0B7GKL5"/>
<sequence length="288" mass="34091">MKKIRKILVNKFFNKNMLVLYKWFFVVTTGTYCGSSIYFSVNIDVNENEIFSTGHSYVRRVSKDMVMTDASYLNQEYVADREYNYGKVDYPLKTKEDIQKNKDILRIFSIDNPYRIYKTFDLIQIASQKNPYYRTEINHSRPLSLNTDKKTGHTIVVFNVKHILNEYSRDLYLDIETEKLVNYAELSLYEPVDIGTVKNSSHSLIEKSYINKSLFLFYSLDKQNLFYLKVKKRSPLSEFSVLNQISKDKIYNHLPSRFWKDLLRESNGLYIFDTEKAIEFAKAIEESD</sequence>
<keyword evidence="1" id="KW-0812">Transmembrane</keyword>
<organism evidence="2 3">
    <name type="scientific">Streptococcus sanguinis</name>
    <dbReference type="NCBI Taxonomy" id="1305"/>
    <lineage>
        <taxon>Bacteria</taxon>
        <taxon>Bacillati</taxon>
        <taxon>Bacillota</taxon>
        <taxon>Bacilli</taxon>
        <taxon>Lactobacillales</taxon>
        <taxon>Streptococcaceae</taxon>
        <taxon>Streptococcus</taxon>
    </lineage>
</organism>
<dbReference type="EMBL" id="CDMW01000001">
    <property type="protein sequence ID" value="CEL90367.1"/>
    <property type="molecule type" value="Genomic_DNA"/>
</dbReference>
<reference evidence="2 3" key="1">
    <citation type="submission" date="2015-01" db="EMBL/GenBank/DDBJ databases">
        <authorList>
            <person name="Pelicic Vladimir"/>
        </authorList>
    </citation>
    <scope>NUCLEOTIDE SEQUENCE [LARGE SCALE GENOMIC DNA]</scope>
    <source>
        <strain evidence="2 3">2908</strain>
    </source>
</reference>
<gene>
    <name evidence="2" type="ORF">SSV_1067</name>
</gene>
<evidence type="ECO:0000313" key="2">
    <source>
        <dbReference type="EMBL" id="CEL90367.1"/>
    </source>
</evidence>
<accession>A0A0B7GKL5</accession>
<evidence type="ECO:0000313" key="3">
    <source>
        <dbReference type="Proteomes" id="UP000183504"/>
    </source>
</evidence>